<dbReference type="Gene3D" id="1.10.10.1150">
    <property type="entry name" value="Coenzyme PQQ synthesis protein D (PqqD)"/>
    <property type="match status" value="1"/>
</dbReference>
<reference evidence="2" key="1">
    <citation type="journal article" date="2019" name="Int. J. Syst. Evol. Microbiol.">
        <title>The Global Catalogue of Microorganisms (GCM) 10K type strain sequencing project: providing services to taxonomists for standard genome sequencing and annotation.</title>
        <authorList>
            <consortium name="The Broad Institute Genomics Platform"/>
            <consortium name="The Broad Institute Genome Sequencing Center for Infectious Disease"/>
            <person name="Wu L."/>
            <person name="Ma J."/>
        </authorList>
    </citation>
    <scope>NUCLEOTIDE SEQUENCE [LARGE SCALE GENOMIC DNA]</scope>
    <source>
        <strain evidence="2">CCM 7403</strain>
    </source>
</reference>
<keyword evidence="2" id="KW-1185">Reference proteome</keyword>
<dbReference type="Proteomes" id="UP000630594">
    <property type="component" value="Unassembled WGS sequence"/>
</dbReference>
<name>A0ABQ1Q5K2_9ACTN</name>
<dbReference type="RefSeq" id="WP_188421216.1">
    <property type="nucleotide sequence ID" value="NZ_BMCK01000002.1"/>
</dbReference>
<protein>
    <recommendedName>
        <fullName evidence="3">PqqD family protein</fullName>
    </recommendedName>
</protein>
<evidence type="ECO:0008006" key="3">
    <source>
        <dbReference type="Google" id="ProtNLM"/>
    </source>
</evidence>
<gene>
    <name evidence="1" type="ORF">GCM10007231_12590</name>
</gene>
<dbReference type="InterPro" id="IPR008792">
    <property type="entry name" value="PQQD"/>
</dbReference>
<organism evidence="1 2">
    <name type="scientific">Nocardioides daphniae</name>
    <dbReference type="NCBI Taxonomy" id="402297"/>
    <lineage>
        <taxon>Bacteria</taxon>
        <taxon>Bacillati</taxon>
        <taxon>Actinomycetota</taxon>
        <taxon>Actinomycetes</taxon>
        <taxon>Propionibacteriales</taxon>
        <taxon>Nocardioidaceae</taxon>
        <taxon>Nocardioides</taxon>
    </lineage>
</organism>
<proteinExistence type="predicted"/>
<dbReference type="EMBL" id="BMCK01000002">
    <property type="protein sequence ID" value="GGD15107.1"/>
    <property type="molecule type" value="Genomic_DNA"/>
</dbReference>
<accession>A0ABQ1Q5K2</accession>
<comment type="caution">
    <text evidence="1">The sequence shown here is derived from an EMBL/GenBank/DDBJ whole genome shotgun (WGS) entry which is preliminary data.</text>
</comment>
<evidence type="ECO:0000313" key="1">
    <source>
        <dbReference type="EMBL" id="GGD15107.1"/>
    </source>
</evidence>
<dbReference type="Pfam" id="PF05402">
    <property type="entry name" value="PqqD"/>
    <property type="match status" value="1"/>
</dbReference>
<dbReference type="InterPro" id="IPR041881">
    <property type="entry name" value="PqqD_sf"/>
</dbReference>
<evidence type="ECO:0000313" key="2">
    <source>
        <dbReference type="Proteomes" id="UP000630594"/>
    </source>
</evidence>
<sequence>MSSSLVNVRRLPVIDEYVEDGRSAVLVEGRALTLSEIATYVLSRIDEEWTAYDALVATVEEEVGAPPEGSTGEALEQLLRDLAGHHLVELDEVGSDAPA</sequence>